<organism evidence="1 2">
    <name type="scientific">Rhizoctonia solani</name>
    <dbReference type="NCBI Taxonomy" id="456999"/>
    <lineage>
        <taxon>Eukaryota</taxon>
        <taxon>Fungi</taxon>
        <taxon>Dikarya</taxon>
        <taxon>Basidiomycota</taxon>
        <taxon>Agaricomycotina</taxon>
        <taxon>Agaricomycetes</taxon>
        <taxon>Cantharellales</taxon>
        <taxon>Ceratobasidiaceae</taxon>
        <taxon>Rhizoctonia</taxon>
    </lineage>
</organism>
<reference evidence="1 2" key="1">
    <citation type="submission" date="2015-07" db="EMBL/GenBank/DDBJ databases">
        <authorList>
            <person name="Noorani M."/>
        </authorList>
    </citation>
    <scope>NUCLEOTIDE SEQUENCE [LARGE SCALE GENOMIC DNA]</scope>
    <source>
        <strain evidence="1">BBA 69670</strain>
    </source>
</reference>
<accession>A0A0K6GAH8</accession>
<dbReference type="AlphaFoldDB" id="A0A0K6GAH8"/>
<sequence length="570" mass="64712">MKLPRVRDRLDQTYLVHSMTNQVHPYWGQVKDHYDDTYLYDIQAARQQAIFSPCVSVALHDDVAETVDKLSALGQGSAEMDWDNNPNFITLSMLNSVVQHMSFPCSLSALQSPPAIHGCIVLMQSITRFGRPSPFSYEYGYLCFRILVVAFDFCVLLCSGRYRSFVKEVQQPQNYLLQEGHIPILSRTVSELIEDGMTVADQVYLKFFDSTCPWTDNYTGPLLTDNHILHLAQLLDIDRKHFLIFLRSNYALRLSAVLYTMCQSVLNLKKGPVSKEDPLIQIFSRIYPRALLLVPNYPFGLNSVHYDVMDLAGGYKSTTKFLDAEDSKLVFRAYADRLTVLSGTGLHSRASTTLALNLMKCLQPIIHDGCEDVLPRVIRATVRCMWGDLVAGEMALKLLVRHSMQLLHAIKHWFDFLIKRVKSAHEKLVEAMDSIIEEELVNFVIRVILEAGPKNEELEPSDSALATPLIPSVTEIFFTLKKVFPSAYLKRRFHQSIFSWVAFLVNFQNTVAPTPHLSRLRWVTCLNFLSQIVGILGGNKDMFDGRCGNPSPKCYARGRELDSCAQIIRV</sequence>
<name>A0A0K6GAH8_9AGAM</name>
<dbReference type="EMBL" id="CYGV01001551">
    <property type="protein sequence ID" value="CUA75455.1"/>
    <property type="molecule type" value="Genomic_DNA"/>
</dbReference>
<dbReference type="Proteomes" id="UP000044841">
    <property type="component" value="Unassembled WGS sequence"/>
</dbReference>
<keyword evidence="2" id="KW-1185">Reference proteome</keyword>
<evidence type="ECO:0000313" key="1">
    <source>
        <dbReference type="EMBL" id="CUA75455.1"/>
    </source>
</evidence>
<evidence type="ECO:0000313" key="2">
    <source>
        <dbReference type="Proteomes" id="UP000044841"/>
    </source>
</evidence>
<protein>
    <submittedName>
        <fullName evidence="1">Guanylyl cyclase</fullName>
    </submittedName>
</protein>
<gene>
    <name evidence="1" type="ORF">RSOLAG22IIIB_11749</name>
</gene>
<proteinExistence type="predicted"/>